<accession>A0A540LSU0</accession>
<dbReference type="Proteomes" id="UP000315295">
    <property type="component" value="Unassembled WGS sequence"/>
</dbReference>
<comment type="caution">
    <text evidence="2">The sequence shown here is derived from an EMBL/GenBank/DDBJ whole genome shotgun (WGS) entry which is preliminary data.</text>
</comment>
<evidence type="ECO:0000313" key="3">
    <source>
        <dbReference type="Proteomes" id="UP000315295"/>
    </source>
</evidence>
<dbReference type="AlphaFoldDB" id="A0A540LSU0"/>
<evidence type="ECO:0000313" key="2">
    <source>
        <dbReference type="EMBL" id="TQD89478.1"/>
    </source>
</evidence>
<evidence type="ECO:0000256" key="1">
    <source>
        <dbReference type="SAM" id="Coils"/>
    </source>
</evidence>
<feature type="coiled-coil region" evidence="1">
    <location>
        <begin position="57"/>
        <end position="154"/>
    </location>
</feature>
<organism evidence="2 3">
    <name type="scientific">Malus baccata</name>
    <name type="common">Siberian crab apple</name>
    <name type="synonym">Pyrus baccata</name>
    <dbReference type="NCBI Taxonomy" id="106549"/>
    <lineage>
        <taxon>Eukaryota</taxon>
        <taxon>Viridiplantae</taxon>
        <taxon>Streptophyta</taxon>
        <taxon>Embryophyta</taxon>
        <taxon>Tracheophyta</taxon>
        <taxon>Spermatophyta</taxon>
        <taxon>Magnoliopsida</taxon>
        <taxon>eudicotyledons</taxon>
        <taxon>Gunneridae</taxon>
        <taxon>Pentapetalae</taxon>
        <taxon>rosids</taxon>
        <taxon>fabids</taxon>
        <taxon>Rosales</taxon>
        <taxon>Rosaceae</taxon>
        <taxon>Amygdaloideae</taxon>
        <taxon>Maleae</taxon>
        <taxon>Malus</taxon>
    </lineage>
</organism>
<proteinExistence type="predicted"/>
<sequence length="186" mass="21879">MSLEQQQIFQAWAKKEFTASFSLKALCDLEKVITEFFKTGRLSKPQYDYFLSFFENLRALQEQYHRAERQANRAKCFIEKESSSSTQVSRLMEESMQTKERVEMVSSEIQKLEKQLTVLKEEQATLLDTLEQQIEGVEKETSELEQTKSELVNSHTVLAEPNRIFTIMRTYHSRIITLCEDVKFLE</sequence>
<protein>
    <submittedName>
        <fullName evidence="2">Uncharacterized protein</fullName>
    </submittedName>
</protein>
<keyword evidence="3" id="KW-1185">Reference proteome</keyword>
<dbReference type="EMBL" id="VIEB01000478">
    <property type="protein sequence ID" value="TQD89478.1"/>
    <property type="molecule type" value="Genomic_DNA"/>
</dbReference>
<keyword evidence="1" id="KW-0175">Coiled coil</keyword>
<gene>
    <name evidence="2" type="ORF">C1H46_025013</name>
</gene>
<reference evidence="2 3" key="1">
    <citation type="journal article" date="2019" name="G3 (Bethesda)">
        <title>Sequencing of a Wild Apple (Malus baccata) Genome Unravels the Differences Between Cultivated and Wild Apple Species Regarding Disease Resistance and Cold Tolerance.</title>
        <authorList>
            <person name="Chen X."/>
        </authorList>
    </citation>
    <scope>NUCLEOTIDE SEQUENCE [LARGE SCALE GENOMIC DNA]</scope>
    <source>
        <strain evidence="3">cv. Shandingzi</strain>
        <tissue evidence="2">Leaves</tissue>
    </source>
</reference>
<name>A0A540LSU0_MALBA</name>